<dbReference type="InterPro" id="IPR026331">
    <property type="entry name" value="PFL_4710"/>
</dbReference>
<name>A0A8I0PV86_MORMO</name>
<protein>
    <submittedName>
        <fullName evidence="2">TIGR03756 family integrating conjugative element protein</fullName>
    </submittedName>
</protein>
<reference evidence="2" key="1">
    <citation type="submission" date="2017-12" db="EMBL/GenBank/DDBJ databases">
        <title>Genome sequencing and analysis.</title>
        <authorList>
            <person name="Huang Y.-T."/>
        </authorList>
    </citation>
    <scope>NUCLEOTIDE SEQUENCE</scope>
    <source>
        <strain evidence="2">VGH116</strain>
    </source>
</reference>
<dbReference type="Proteomes" id="UP000650477">
    <property type="component" value="Unassembled WGS sequence"/>
</dbReference>
<sequence>MRQQSGRTFLSRRRCRLTGALLLGCSLVPVAEASLSTATLVASAASPSCISWRISGICYWLKCGWGGCQIQTSVRVSHFIPQAVVSAYHAPGENPWQEMSLVSGASGEIENAVTGVLSGVSAGGGNSEQKFEAKRKTALHFFYADAIGHPATTLIGGSIPGYSCDSAATPLFPYYLSTLGSVPWRLGVPEMAYPEALIPGKREIGAQSRGNMWGNLYPRSGFVTQQDGDKAAAVVAQRVADIITRTGQVHTYVPLKGNSRDGYWPPEAVTENTGTKNHKWQRLSPGLKNSCAVFPDESGPQAQDGNYAWALWQPYSCCKRMGQKFLYSTTF</sequence>
<comment type="caution">
    <text evidence="2">The sequence shown here is derived from an EMBL/GenBank/DDBJ whole genome shotgun (WGS) entry which is preliminary data.</text>
</comment>
<organism evidence="2 3">
    <name type="scientific">Morganella morganii</name>
    <name type="common">Proteus morganii</name>
    <dbReference type="NCBI Taxonomy" id="582"/>
    <lineage>
        <taxon>Bacteria</taxon>
        <taxon>Pseudomonadati</taxon>
        <taxon>Pseudomonadota</taxon>
        <taxon>Gammaproteobacteria</taxon>
        <taxon>Enterobacterales</taxon>
        <taxon>Morganellaceae</taxon>
        <taxon>Morganella</taxon>
    </lineage>
</organism>
<gene>
    <name evidence="2" type="ORF">CYG68_11025</name>
</gene>
<evidence type="ECO:0000256" key="1">
    <source>
        <dbReference type="SAM" id="SignalP"/>
    </source>
</evidence>
<proteinExistence type="predicted"/>
<dbReference type="EMBL" id="PKLF01000009">
    <property type="protein sequence ID" value="MBE8612948.1"/>
    <property type="molecule type" value="Genomic_DNA"/>
</dbReference>
<evidence type="ECO:0000313" key="2">
    <source>
        <dbReference type="EMBL" id="MBE8612948.1"/>
    </source>
</evidence>
<feature type="signal peptide" evidence="1">
    <location>
        <begin position="1"/>
        <end position="33"/>
    </location>
</feature>
<dbReference type="NCBIfam" id="TIGR03756">
    <property type="entry name" value="conj_TIGR03756"/>
    <property type="match status" value="1"/>
</dbReference>
<keyword evidence="1" id="KW-0732">Signal</keyword>
<accession>A0A8I0PV86</accession>
<dbReference type="AlphaFoldDB" id="A0A8I0PV86"/>
<evidence type="ECO:0000313" key="3">
    <source>
        <dbReference type="Proteomes" id="UP000650477"/>
    </source>
</evidence>
<feature type="chain" id="PRO_5034048357" evidence="1">
    <location>
        <begin position="34"/>
        <end position="331"/>
    </location>
</feature>
<dbReference type="InterPro" id="IPR009649">
    <property type="entry name" value="TraU"/>
</dbReference>
<dbReference type="RefSeq" id="WP_193829833.1">
    <property type="nucleotide sequence ID" value="NZ_PKLF01000009.1"/>
</dbReference>
<dbReference type="Pfam" id="PF06834">
    <property type="entry name" value="TraU"/>
    <property type="match status" value="1"/>
</dbReference>